<proteinExistence type="predicted"/>
<gene>
    <name evidence="1" type="ORF">TNIN_404361</name>
</gene>
<organism evidence="1 2">
    <name type="scientific">Trichonephila inaurata madagascariensis</name>
    <dbReference type="NCBI Taxonomy" id="2747483"/>
    <lineage>
        <taxon>Eukaryota</taxon>
        <taxon>Metazoa</taxon>
        <taxon>Ecdysozoa</taxon>
        <taxon>Arthropoda</taxon>
        <taxon>Chelicerata</taxon>
        <taxon>Arachnida</taxon>
        <taxon>Araneae</taxon>
        <taxon>Araneomorphae</taxon>
        <taxon>Entelegynae</taxon>
        <taxon>Araneoidea</taxon>
        <taxon>Nephilidae</taxon>
        <taxon>Trichonephila</taxon>
        <taxon>Trichonephila inaurata</taxon>
    </lineage>
</organism>
<sequence>MWTCVESELPDGPLPFNLKIRGPFPVGLMLLPICTDSSKSGKTSKVMKVGTETIGIEIPHSDSRKWSDSSGVDLVIRL</sequence>
<evidence type="ECO:0000313" key="2">
    <source>
        <dbReference type="Proteomes" id="UP000886998"/>
    </source>
</evidence>
<accession>A0A8X6YYZ0</accession>
<keyword evidence="2" id="KW-1185">Reference proteome</keyword>
<evidence type="ECO:0000313" key="1">
    <source>
        <dbReference type="EMBL" id="GFY78869.1"/>
    </source>
</evidence>
<dbReference type="EMBL" id="BMAV01023254">
    <property type="protein sequence ID" value="GFY78869.1"/>
    <property type="molecule type" value="Genomic_DNA"/>
</dbReference>
<reference evidence="1" key="1">
    <citation type="submission" date="2020-08" db="EMBL/GenBank/DDBJ databases">
        <title>Multicomponent nature underlies the extraordinary mechanical properties of spider dragline silk.</title>
        <authorList>
            <person name="Kono N."/>
            <person name="Nakamura H."/>
            <person name="Mori M."/>
            <person name="Yoshida Y."/>
            <person name="Ohtoshi R."/>
            <person name="Malay A.D."/>
            <person name="Moran D.A.P."/>
            <person name="Tomita M."/>
            <person name="Numata K."/>
            <person name="Arakawa K."/>
        </authorList>
    </citation>
    <scope>NUCLEOTIDE SEQUENCE</scope>
</reference>
<name>A0A8X6YYZ0_9ARAC</name>
<protein>
    <submittedName>
        <fullName evidence="1">Uncharacterized protein</fullName>
    </submittedName>
</protein>
<comment type="caution">
    <text evidence="1">The sequence shown here is derived from an EMBL/GenBank/DDBJ whole genome shotgun (WGS) entry which is preliminary data.</text>
</comment>
<dbReference type="AlphaFoldDB" id="A0A8X6YYZ0"/>
<dbReference type="Proteomes" id="UP000886998">
    <property type="component" value="Unassembled WGS sequence"/>
</dbReference>